<feature type="compositionally biased region" description="Basic and acidic residues" evidence="8">
    <location>
        <begin position="120"/>
        <end position="141"/>
    </location>
</feature>
<evidence type="ECO:0000259" key="9">
    <source>
        <dbReference type="Pfam" id="PF03941"/>
    </source>
</evidence>
<keyword evidence="6" id="KW-0206">Cytoskeleton</keyword>
<feature type="compositionally biased region" description="Pro residues" evidence="8">
    <location>
        <begin position="603"/>
        <end position="612"/>
    </location>
</feature>
<feature type="compositionally biased region" description="Acidic residues" evidence="8">
    <location>
        <begin position="880"/>
        <end position="917"/>
    </location>
</feature>
<evidence type="ECO:0000313" key="10">
    <source>
        <dbReference type="EMBL" id="TFK89787.1"/>
    </source>
</evidence>
<dbReference type="GO" id="GO:0007059">
    <property type="term" value="P:chromosome segregation"/>
    <property type="evidence" value="ECO:0007669"/>
    <property type="project" value="UniProtKB-KW"/>
</dbReference>
<feature type="compositionally biased region" description="Pro residues" evidence="8">
    <location>
        <begin position="669"/>
        <end position="683"/>
    </location>
</feature>
<feature type="compositionally biased region" description="Low complexity" evidence="8">
    <location>
        <begin position="756"/>
        <end position="771"/>
    </location>
</feature>
<protein>
    <recommendedName>
        <fullName evidence="9">Inner centromere protein ARK-binding domain-containing protein</fullName>
    </recommendedName>
</protein>
<feature type="compositionally biased region" description="Basic and acidic residues" evidence="8">
    <location>
        <begin position="990"/>
        <end position="1050"/>
    </location>
</feature>
<evidence type="ECO:0000313" key="11">
    <source>
        <dbReference type="Proteomes" id="UP000308197"/>
    </source>
</evidence>
<keyword evidence="7" id="KW-0539">Nucleus</keyword>
<feature type="compositionally biased region" description="Low complexity" evidence="8">
    <location>
        <begin position="839"/>
        <end position="848"/>
    </location>
</feature>
<comment type="subcellular location">
    <subcellularLocation>
        <location evidence="2">Cytoplasm</location>
        <location evidence="2">Cytoskeleton</location>
        <location evidence="2">Spindle</location>
    </subcellularLocation>
    <subcellularLocation>
        <location evidence="1">Nucleus</location>
    </subcellularLocation>
</comment>
<feature type="compositionally biased region" description="Acidic residues" evidence="8">
    <location>
        <begin position="775"/>
        <end position="786"/>
    </location>
</feature>
<feature type="region of interest" description="Disordered" evidence="8">
    <location>
        <begin position="466"/>
        <end position="709"/>
    </location>
</feature>
<evidence type="ECO:0000256" key="3">
    <source>
        <dbReference type="ARBA" id="ARBA00010042"/>
    </source>
</evidence>
<dbReference type="STRING" id="1314778.A0A5C3PL31"/>
<dbReference type="AlphaFoldDB" id="A0A5C3PL31"/>
<accession>A0A5C3PL31</accession>
<dbReference type="PANTHER" id="PTHR13142:SF1">
    <property type="entry name" value="INNER CENTROMERE PROTEIN"/>
    <property type="match status" value="1"/>
</dbReference>
<evidence type="ECO:0000256" key="6">
    <source>
        <dbReference type="ARBA" id="ARBA00023212"/>
    </source>
</evidence>
<feature type="region of interest" description="Disordered" evidence="8">
    <location>
        <begin position="966"/>
        <end position="1205"/>
    </location>
</feature>
<keyword evidence="5" id="KW-0159">Chromosome partition</keyword>
<feature type="region of interest" description="Disordered" evidence="8">
    <location>
        <begin position="117"/>
        <end position="154"/>
    </location>
</feature>
<name>A0A5C3PL31_9APHY</name>
<feature type="region of interest" description="Disordered" evidence="8">
    <location>
        <begin position="170"/>
        <end position="243"/>
    </location>
</feature>
<dbReference type="InterPro" id="IPR005635">
    <property type="entry name" value="Inner_centromere_prot_ARK-bd"/>
</dbReference>
<evidence type="ECO:0000256" key="7">
    <source>
        <dbReference type="ARBA" id="ARBA00023242"/>
    </source>
</evidence>
<feature type="compositionally biased region" description="Low complexity" evidence="8">
    <location>
        <begin position="938"/>
        <end position="952"/>
    </location>
</feature>
<evidence type="ECO:0000256" key="2">
    <source>
        <dbReference type="ARBA" id="ARBA00004186"/>
    </source>
</evidence>
<feature type="region of interest" description="Disordered" evidence="8">
    <location>
        <begin position="749"/>
        <end position="953"/>
    </location>
</feature>
<evidence type="ECO:0000256" key="4">
    <source>
        <dbReference type="ARBA" id="ARBA00022490"/>
    </source>
</evidence>
<feature type="compositionally biased region" description="Basic and acidic residues" evidence="8">
    <location>
        <begin position="481"/>
        <end position="493"/>
    </location>
</feature>
<dbReference type="GO" id="GO:0005819">
    <property type="term" value="C:spindle"/>
    <property type="evidence" value="ECO:0007669"/>
    <property type="project" value="UniProtKB-SubCell"/>
</dbReference>
<dbReference type="EMBL" id="ML211065">
    <property type="protein sequence ID" value="TFK89787.1"/>
    <property type="molecule type" value="Genomic_DNA"/>
</dbReference>
<comment type="similarity">
    <text evidence="3">Belongs to the INCENP family.</text>
</comment>
<sequence length="1273" mass="137534">MDGSRPGEPGVIAWCNTIRFTMAKDPGRQFLCEQIQREGFDWLDNYLEDFLEGSKNEPVIELLKTPGRKKNAPTRTRAAAAAAAKSQSVISMSFEDGATKENREPINDFHKTLLQAKASGDAEKETRKPAPLRSHPEDRHPVPASESFNKLKNPRIVTIADSPVKVHETIQVDDARSPPTGPVFESIQSSVDTSDRDASRLAPQDSGKELSIIAEDDESAERSRVSPSPVPYYDHANAMDPAKPNETVFHDAVTGSTDDVEMEEEVVDDVDDNVGQDEEPVHGDVTSMSAATFHSIPLSPRESEPEPTSARTAEFHTAPLPKVSLPPVPVEDEYSHTAPLPANSSNHEEYTMPLRGEPSGPIPGLSRKPSIPQFAGVPAPSPLRKSLRTPGEPTLTVGAAPSAPPTAVKRTSTSWLSKARETKALENTTKRASTFGAGGTTSNANKRKSSDMLEVARENAAAILKSLEEEEERIAKVPKLSGREGELPSDQKGKGKAINQDSPRDAIAQQSNEVRAGSMPAPGCVTPGQDDDDDMLTTLLKKNYVARSSKSTGKSLGGNAAAALAEARAKAEARVAERHKLEMGVANDSEDVAMASEEQSAPEQPPTVPASAPPKESERRLSVSDLIPSTLSKGTEKRRDAPATADTSVSTTPPHTPPRARTISFNGPPAGPVFSKPPAPAPAPAGASGQTAARSDAPAPVRDFKLPTTNPFSIPAAMALGMGPKFAPISAQSSKASIFSDIVFDRTNASPAWMPSTQDTSYSAAQSQSQQKTDDNDELDPDDSWGVDEKFAGNHMWTPFGFTSANPEQLKDDTMTWSTYPSQSTSQKGGDTGLMQPTSSLSSLPSSKEVAEEEEEKEEPESEQGFAERLAAAAAHQPSDADDDCEADMAMEIDEDEDADEDVQEDLEDPEKDDLEDAILAGKSTIKLVKKPTQQARSDSQQSMASTSSSQSTLGFFGHASKLVSSVLGGGKKGKPEVKSLQLAAAAAKKQQEEQEKKAHRLKEMEARRQQAMQRKAEEEKARAAEEERKIKEEAERRKREREEHTDKRPLRSTAATTKKNDDDTTKRKLAAPTSQKPPSKDKKDTALPRVASKPALKSALKQPTAGSSNPVTPGAGKAPLKSVKHAPSSSNIKIPPPPPATGKGKERDVQESSYPQPTRKAPGPPSQEPRVASETIELPDINSEYSDSDDEDRPKRDLPDWAKSPDIAAALQQQSTINPDDIFGRIGPLRMEEIFRTRHSRFRARTSSANWTGTDELTQHEEKEYARRMGFK</sequence>
<proteinExistence type="inferred from homology"/>
<organism evidence="10 11">
    <name type="scientific">Polyporus arcularius HHB13444</name>
    <dbReference type="NCBI Taxonomy" id="1314778"/>
    <lineage>
        <taxon>Eukaryota</taxon>
        <taxon>Fungi</taxon>
        <taxon>Dikarya</taxon>
        <taxon>Basidiomycota</taxon>
        <taxon>Agaricomycotina</taxon>
        <taxon>Agaricomycetes</taxon>
        <taxon>Polyporales</taxon>
        <taxon>Polyporaceae</taxon>
        <taxon>Polyporus</taxon>
    </lineage>
</organism>
<dbReference type="InParanoid" id="A0A5C3PL31"/>
<feature type="domain" description="Inner centromere protein ARK-binding" evidence="9">
    <location>
        <begin position="1181"/>
        <end position="1236"/>
    </location>
</feature>
<feature type="compositionally biased region" description="Basic and acidic residues" evidence="8">
    <location>
        <begin position="567"/>
        <end position="582"/>
    </location>
</feature>
<dbReference type="Pfam" id="PF03941">
    <property type="entry name" value="INCENP_ARK-bind"/>
    <property type="match status" value="1"/>
</dbReference>
<evidence type="ECO:0000256" key="5">
    <source>
        <dbReference type="ARBA" id="ARBA00022829"/>
    </source>
</evidence>
<evidence type="ECO:0000256" key="1">
    <source>
        <dbReference type="ARBA" id="ARBA00004123"/>
    </source>
</evidence>
<keyword evidence="4" id="KW-0963">Cytoplasm</keyword>
<dbReference type="Proteomes" id="UP000308197">
    <property type="component" value="Unassembled WGS sequence"/>
</dbReference>
<dbReference type="PANTHER" id="PTHR13142">
    <property type="entry name" value="INNER CENTROMERE PROTEIN"/>
    <property type="match status" value="1"/>
</dbReference>
<feature type="compositionally biased region" description="Polar residues" evidence="8">
    <location>
        <begin position="815"/>
        <end position="829"/>
    </location>
</feature>
<reference evidence="10 11" key="1">
    <citation type="journal article" date="2019" name="Nat. Ecol. Evol.">
        <title>Megaphylogeny resolves global patterns of mushroom evolution.</title>
        <authorList>
            <person name="Varga T."/>
            <person name="Krizsan K."/>
            <person name="Foldi C."/>
            <person name="Dima B."/>
            <person name="Sanchez-Garcia M."/>
            <person name="Sanchez-Ramirez S."/>
            <person name="Szollosi G.J."/>
            <person name="Szarkandi J.G."/>
            <person name="Papp V."/>
            <person name="Albert L."/>
            <person name="Andreopoulos W."/>
            <person name="Angelini C."/>
            <person name="Antonin V."/>
            <person name="Barry K.W."/>
            <person name="Bougher N.L."/>
            <person name="Buchanan P."/>
            <person name="Buyck B."/>
            <person name="Bense V."/>
            <person name="Catcheside P."/>
            <person name="Chovatia M."/>
            <person name="Cooper J."/>
            <person name="Damon W."/>
            <person name="Desjardin D."/>
            <person name="Finy P."/>
            <person name="Geml J."/>
            <person name="Haridas S."/>
            <person name="Hughes K."/>
            <person name="Justo A."/>
            <person name="Karasinski D."/>
            <person name="Kautmanova I."/>
            <person name="Kiss B."/>
            <person name="Kocsube S."/>
            <person name="Kotiranta H."/>
            <person name="LaButti K.M."/>
            <person name="Lechner B.E."/>
            <person name="Liimatainen K."/>
            <person name="Lipzen A."/>
            <person name="Lukacs Z."/>
            <person name="Mihaltcheva S."/>
            <person name="Morgado L.N."/>
            <person name="Niskanen T."/>
            <person name="Noordeloos M.E."/>
            <person name="Ohm R.A."/>
            <person name="Ortiz-Santana B."/>
            <person name="Ovrebo C."/>
            <person name="Racz N."/>
            <person name="Riley R."/>
            <person name="Savchenko A."/>
            <person name="Shiryaev A."/>
            <person name="Soop K."/>
            <person name="Spirin V."/>
            <person name="Szebenyi C."/>
            <person name="Tomsovsky M."/>
            <person name="Tulloss R.E."/>
            <person name="Uehling J."/>
            <person name="Grigoriev I.V."/>
            <person name="Vagvolgyi C."/>
            <person name="Papp T."/>
            <person name="Martin F.M."/>
            <person name="Miettinen O."/>
            <person name="Hibbett D.S."/>
            <person name="Nagy L.G."/>
        </authorList>
    </citation>
    <scope>NUCLEOTIDE SEQUENCE [LARGE SCALE GENOMIC DNA]</scope>
    <source>
        <strain evidence="10 11">HHB13444</strain>
    </source>
</reference>
<keyword evidence="11" id="KW-1185">Reference proteome</keyword>
<feature type="compositionally biased region" description="Acidic residues" evidence="8">
    <location>
        <begin position="269"/>
        <end position="278"/>
    </location>
</feature>
<dbReference type="GO" id="GO:0005634">
    <property type="term" value="C:nucleus"/>
    <property type="evidence" value="ECO:0007669"/>
    <property type="project" value="UniProtKB-SubCell"/>
</dbReference>
<feature type="compositionally biased region" description="Acidic residues" evidence="8">
    <location>
        <begin position="851"/>
        <end position="862"/>
    </location>
</feature>
<feature type="region of interest" description="Disordered" evidence="8">
    <location>
        <begin position="269"/>
        <end position="453"/>
    </location>
</feature>
<evidence type="ECO:0000256" key="8">
    <source>
        <dbReference type="SAM" id="MobiDB-lite"/>
    </source>
</evidence>
<gene>
    <name evidence="10" type="ORF">K466DRAFT_563933</name>
</gene>